<name>A0ABS6RWU2_9BACT</name>
<dbReference type="InterPro" id="IPR008984">
    <property type="entry name" value="SMAD_FHA_dom_sf"/>
</dbReference>
<dbReference type="CDD" id="cd00060">
    <property type="entry name" value="FHA"/>
    <property type="match status" value="1"/>
</dbReference>
<keyword evidence="1" id="KW-1133">Transmembrane helix</keyword>
<protein>
    <submittedName>
        <fullName evidence="3">FHA domain-containing protein</fullName>
    </submittedName>
</protein>
<evidence type="ECO:0000259" key="2">
    <source>
        <dbReference type="PROSITE" id="PS50006"/>
    </source>
</evidence>
<dbReference type="PROSITE" id="PS50006">
    <property type="entry name" value="FHA_DOMAIN"/>
    <property type="match status" value="1"/>
</dbReference>
<gene>
    <name evidence="3" type="ORF">HWQ67_05590</name>
</gene>
<evidence type="ECO:0000313" key="4">
    <source>
        <dbReference type="Proteomes" id="UP001196980"/>
    </source>
</evidence>
<comment type="caution">
    <text evidence="3">The sequence shown here is derived from an EMBL/GenBank/DDBJ whole genome shotgun (WGS) entry which is preliminary data.</text>
</comment>
<organism evidence="3 4">
    <name type="scientific">Candidatus Magnetobacterium casense</name>
    <dbReference type="NCBI Taxonomy" id="1455061"/>
    <lineage>
        <taxon>Bacteria</taxon>
        <taxon>Pseudomonadati</taxon>
        <taxon>Nitrospirota</taxon>
        <taxon>Thermodesulfovibrionia</taxon>
        <taxon>Thermodesulfovibrionales</taxon>
        <taxon>Candidatus Magnetobacteriaceae</taxon>
        <taxon>Candidatus Magnetobacterium</taxon>
    </lineage>
</organism>
<accession>A0ABS6RWU2</accession>
<sequence>MRLRHSEALLFVVLVELICVCSASALEISRVKELYANRHEFVDKQVVIEGRVDAIEEMATKDKLGRFALKDGYGDVITVKSLDTSMSPGADIRVEGVVIITGAGNDKGGGIFIHASRITARAQGNTTPTATVPPESDATRPANSSFKGTLLLIVAGVAAALIIALILIRKKSAGKPEFEIKDITFSDKDTPNRDTLTDRMNKASMTNVPNPALNDVTQQLLPGYLEITAGVYKSAGKKIFIHTPYTRIGRQEEGVNKGVDWITFPQDCMTVSRYQADLRYEQGQYVIISRSRVNPTFVNNAPLMENDASFIRNNDKITLGDVELTFRGK</sequence>
<dbReference type="EMBL" id="JABXWD010000068">
    <property type="protein sequence ID" value="MBV6341051.1"/>
    <property type="molecule type" value="Genomic_DNA"/>
</dbReference>
<dbReference type="InterPro" id="IPR000253">
    <property type="entry name" value="FHA_dom"/>
</dbReference>
<reference evidence="3 4" key="1">
    <citation type="journal article" date="2020" name="J Geophys Res Biogeosci">
        <title>Magnetotaxis as an Adaptation to Enable Bacterial Shuttling of Microbial Sulfur and Sulfur Cycling Across Aquatic Oxic#Anoxic Interfaces.</title>
        <authorList>
            <person name="Li J."/>
            <person name="Liu P."/>
            <person name="Wang J."/>
            <person name="Roberts A.P."/>
            <person name="Pan Y."/>
        </authorList>
    </citation>
    <scope>NUCLEOTIDE SEQUENCE [LARGE SCALE GENOMIC DNA]</scope>
    <source>
        <strain evidence="3 4">MYR-1_YQ</strain>
    </source>
</reference>
<evidence type="ECO:0000313" key="3">
    <source>
        <dbReference type="EMBL" id="MBV6341051.1"/>
    </source>
</evidence>
<keyword evidence="1" id="KW-0812">Transmembrane</keyword>
<dbReference type="SUPFAM" id="SSF49879">
    <property type="entry name" value="SMAD/FHA domain"/>
    <property type="match status" value="1"/>
</dbReference>
<keyword evidence="4" id="KW-1185">Reference proteome</keyword>
<feature type="transmembrane region" description="Helical" evidence="1">
    <location>
        <begin position="150"/>
        <end position="168"/>
    </location>
</feature>
<feature type="domain" description="FHA" evidence="2">
    <location>
        <begin position="246"/>
        <end position="303"/>
    </location>
</feature>
<dbReference type="Pfam" id="PF00498">
    <property type="entry name" value="FHA"/>
    <property type="match status" value="1"/>
</dbReference>
<proteinExistence type="predicted"/>
<evidence type="ECO:0000256" key="1">
    <source>
        <dbReference type="SAM" id="Phobius"/>
    </source>
</evidence>
<dbReference type="Gene3D" id="2.60.200.20">
    <property type="match status" value="1"/>
</dbReference>
<keyword evidence="1" id="KW-0472">Membrane</keyword>
<dbReference type="Proteomes" id="UP001196980">
    <property type="component" value="Unassembled WGS sequence"/>
</dbReference>